<dbReference type="Gene3D" id="1.20.1260.10">
    <property type="match status" value="1"/>
</dbReference>
<organism evidence="1 2">
    <name type="scientific">Kozakia baliensis</name>
    <dbReference type="NCBI Taxonomy" id="153496"/>
    <lineage>
        <taxon>Bacteria</taxon>
        <taxon>Pseudomonadati</taxon>
        <taxon>Pseudomonadota</taxon>
        <taxon>Alphaproteobacteria</taxon>
        <taxon>Acetobacterales</taxon>
        <taxon>Acetobacteraceae</taxon>
        <taxon>Kozakia</taxon>
    </lineage>
</organism>
<sequence length="179" mass="19939">MKKSFIIAVSLLSFAPFYSHAQQSMAEKSGVNKAMGIAPVASEFVHNVAISDMFEIQSSKLALQEHVSPKVASFANRMVTDHTKTSSELKSLVMSANIQAEVPQALDSKHQELLDKLRTLHGRKFEAQYREDQIDGHQEAVSLFHRYASDGDSVALKQWAGKTEPALRHHLDLARQLPE</sequence>
<accession>A0A1D8UUK4</accession>
<name>A0A1D8UUK4_9PROT</name>
<gene>
    <name evidence="1" type="ORF">A0U89_09435</name>
</gene>
<reference evidence="1 2" key="1">
    <citation type="journal article" date="2016" name="Microb. Cell Fact.">
        <title>Dissection of exopolysaccharide biosynthesis in Kozakia baliensis.</title>
        <authorList>
            <person name="Brandt J.U."/>
            <person name="Jakob F."/>
            <person name="Behr J."/>
            <person name="Geissler A.J."/>
            <person name="Vogel R.F."/>
        </authorList>
    </citation>
    <scope>NUCLEOTIDE SEQUENCE [LARGE SCALE GENOMIC DNA]</scope>
    <source>
        <strain evidence="1 2">DSM 14400</strain>
    </source>
</reference>
<dbReference type="InterPro" id="IPR012347">
    <property type="entry name" value="Ferritin-like"/>
</dbReference>
<dbReference type="AlphaFoldDB" id="A0A1D8UUK4"/>
<dbReference type="PANTHER" id="PTHR38593">
    <property type="entry name" value="BLR2558 PROTEIN"/>
    <property type="match status" value="1"/>
</dbReference>
<dbReference type="EMBL" id="CP014674">
    <property type="protein sequence ID" value="AOX17319.1"/>
    <property type="molecule type" value="Genomic_DNA"/>
</dbReference>
<evidence type="ECO:0000313" key="2">
    <source>
        <dbReference type="Proteomes" id="UP000179145"/>
    </source>
</evidence>
<dbReference type="Pfam" id="PF13628">
    <property type="entry name" value="DUF4142"/>
    <property type="match status" value="1"/>
</dbReference>
<dbReference type="KEGG" id="kba:A0U89_09435"/>
<proteinExistence type="predicted"/>
<dbReference type="OrthoDB" id="9101320at2"/>
<dbReference type="PANTHER" id="PTHR38593:SF1">
    <property type="entry name" value="BLR2558 PROTEIN"/>
    <property type="match status" value="1"/>
</dbReference>
<protein>
    <submittedName>
        <fullName evidence="1">DUF305 domain-containing protein</fullName>
    </submittedName>
</protein>
<evidence type="ECO:0000313" key="1">
    <source>
        <dbReference type="EMBL" id="AOX17319.1"/>
    </source>
</evidence>
<keyword evidence="2" id="KW-1185">Reference proteome</keyword>
<dbReference type="STRING" id="153496.A0U89_09435"/>
<dbReference type="Proteomes" id="UP000179145">
    <property type="component" value="Chromosome"/>
</dbReference>
<dbReference type="InterPro" id="IPR025419">
    <property type="entry name" value="DUF4142"/>
</dbReference>
<dbReference type="RefSeq" id="WP_070402952.1">
    <property type="nucleotide sequence ID" value="NZ_BJVW01000001.1"/>
</dbReference>
<dbReference type="eggNOG" id="COG3652">
    <property type="taxonomic scope" value="Bacteria"/>
</dbReference>